<dbReference type="EMBL" id="RQGH01000026">
    <property type="protein sequence ID" value="TGL65104.1"/>
    <property type="molecule type" value="Genomic_DNA"/>
</dbReference>
<comment type="caution">
    <text evidence="2">The sequence shown here is derived from an EMBL/GenBank/DDBJ whole genome shotgun (WGS) entry which is preliminary data.</text>
</comment>
<dbReference type="AlphaFoldDB" id="A0A4Z0ZR10"/>
<sequence length="174" mass="19944">METMICFYIKQERTIMDIVLNSLSRWIIFFAVILLGISAGASLAEEVLLVPFWESMSPTDFYKWYEEHESKLVAFYGPLQIWSAVIVLFAFVLLIVKRESNPWMMLVATICSLAVLGTFFIYFKNANTAFLAGVMDAEQLKIAIKTWGQWQWIRIALQMGAFCATIYALSNNPK</sequence>
<protein>
    <submittedName>
        <fullName evidence="2">DUF1772 domain-containing protein</fullName>
    </submittedName>
</protein>
<reference evidence="2" key="1">
    <citation type="journal article" date="2019" name="PLoS Negl. Trop. Dis.">
        <title>Revisiting the worldwide diversity of Leptospira species in the environment.</title>
        <authorList>
            <person name="Vincent A.T."/>
            <person name="Schiettekatte O."/>
            <person name="Bourhy P."/>
            <person name="Veyrier F.J."/>
            <person name="Picardeau M."/>
        </authorList>
    </citation>
    <scope>NUCLEOTIDE SEQUENCE [LARGE SCALE GENOMIC DNA]</scope>
    <source>
        <strain evidence="2">201702451</strain>
    </source>
</reference>
<organism evidence="2 3">
    <name type="scientific">Leptospira jelokensis</name>
    <dbReference type="NCBI Taxonomy" id="2484931"/>
    <lineage>
        <taxon>Bacteria</taxon>
        <taxon>Pseudomonadati</taxon>
        <taxon>Spirochaetota</taxon>
        <taxon>Spirochaetia</taxon>
        <taxon>Leptospirales</taxon>
        <taxon>Leptospiraceae</taxon>
        <taxon>Leptospira</taxon>
    </lineage>
</organism>
<feature type="transmembrane region" description="Helical" evidence="1">
    <location>
        <begin position="150"/>
        <end position="169"/>
    </location>
</feature>
<feature type="transmembrane region" description="Helical" evidence="1">
    <location>
        <begin position="26"/>
        <end position="53"/>
    </location>
</feature>
<keyword evidence="1" id="KW-0812">Transmembrane</keyword>
<name>A0A4Z0ZR10_9LEPT</name>
<evidence type="ECO:0000313" key="2">
    <source>
        <dbReference type="EMBL" id="TGL65104.1"/>
    </source>
</evidence>
<dbReference type="RefSeq" id="WP_135642758.1">
    <property type="nucleotide sequence ID" value="NZ_RQGH01000026.1"/>
</dbReference>
<keyword evidence="3" id="KW-1185">Reference proteome</keyword>
<gene>
    <name evidence="2" type="ORF">EHQ62_10980</name>
</gene>
<dbReference type="Proteomes" id="UP000297567">
    <property type="component" value="Unassembled WGS sequence"/>
</dbReference>
<evidence type="ECO:0000256" key="1">
    <source>
        <dbReference type="SAM" id="Phobius"/>
    </source>
</evidence>
<keyword evidence="1" id="KW-1133">Transmembrane helix</keyword>
<evidence type="ECO:0000313" key="3">
    <source>
        <dbReference type="Proteomes" id="UP000297567"/>
    </source>
</evidence>
<keyword evidence="1" id="KW-0472">Membrane</keyword>
<feature type="transmembrane region" description="Helical" evidence="1">
    <location>
        <begin position="73"/>
        <end position="96"/>
    </location>
</feature>
<accession>A0A4Z0ZR10</accession>
<proteinExistence type="predicted"/>
<feature type="transmembrane region" description="Helical" evidence="1">
    <location>
        <begin position="103"/>
        <end position="123"/>
    </location>
</feature>